<feature type="region of interest" description="Disordered" evidence="7">
    <location>
        <begin position="1"/>
        <end position="20"/>
    </location>
</feature>
<accession>A0A8H5TVX9</accession>
<sequence length="630" mass="70399">MYLTSSQTPQKPSGRKGSKKVRTGCITCKIRKVKCDEAKPFCLRCIKTGRQCDGYRPSPSSSPEPKALTPSPGFETPQEVRAFDHYRRRTARVLSGAIDSSFWGGVVLKMSTTEPAVRHAMLAISSLHESVESHYRGIRKIDTRFAFREYSEAIKSLRDWGQRNEPPLIPLLVCVLFICIEFLIDRDMAAQMHICQGRQILSALGDGHSPAMEMIKHSLVPIYTRLSPASFLFGSRPAPIPAHLRAWTETPIIFTSVEEARYALYMILDEALQFSTSAQKVKFNMKNADPAEILYFQQEQQRQLTQLNRWHAAFTVVTSMSPQSPAMESSLNILRIYHQTAFIWLSSSLDTGETVFDSYTANFATIISLASIIIGSVPANAKLEPFSFETEIIPPIYWTAVRCRHPLLRRAALKLLTRDQVRNRRENLWHARETAVIAARSIELEEAGFEVPMDLDLNMNPGAASSPNTLSEGSPSDSDDLNILTCSASKVKIEVTEPPSLPPPPISLNDMKVEEFHWDSPYNKIDSTYNSDGSPHDFDSNMSSPSSAPEALSEAQPGSPVTAAVDSIQQLDINALKSANLESPFGIPEERRMKNAIIGPADEGGTWVTFFREPEPGKTEWRVTREFLRC</sequence>
<dbReference type="InterPro" id="IPR021858">
    <property type="entry name" value="Fun_TF"/>
</dbReference>
<organism evidence="9 10">
    <name type="scientific">Fusarium heterosporum</name>
    <dbReference type="NCBI Taxonomy" id="42747"/>
    <lineage>
        <taxon>Eukaryota</taxon>
        <taxon>Fungi</taxon>
        <taxon>Dikarya</taxon>
        <taxon>Ascomycota</taxon>
        <taxon>Pezizomycotina</taxon>
        <taxon>Sordariomycetes</taxon>
        <taxon>Hypocreomycetidae</taxon>
        <taxon>Hypocreales</taxon>
        <taxon>Nectriaceae</taxon>
        <taxon>Fusarium</taxon>
        <taxon>Fusarium heterosporum species complex</taxon>
    </lineage>
</organism>
<dbReference type="InterPro" id="IPR001138">
    <property type="entry name" value="Zn2Cys6_DnaBD"/>
</dbReference>
<dbReference type="PANTHER" id="PTHR36206">
    <property type="entry name" value="ASPERCRYPTIN BIOSYNTHESIS CLUSTER-SPECIFIC TRANSCRIPTION REGULATOR ATNN-RELATED"/>
    <property type="match status" value="1"/>
</dbReference>
<evidence type="ECO:0000256" key="5">
    <source>
        <dbReference type="ARBA" id="ARBA00023163"/>
    </source>
</evidence>
<dbReference type="PANTHER" id="PTHR36206:SF16">
    <property type="entry name" value="TRANSCRIPTION FACTOR DOMAIN-CONTAINING PROTEIN-RELATED"/>
    <property type="match status" value="1"/>
</dbReference>
<evidence type="ECO:0000313" key="9">
    <source>
        <dbReference type="EMBL" id="KAF5676154.1"/>
    </source>
</evidence>
<dbReference type="PROSITE" id="PS00463">
    <property type="entry name" value="ZN2_CY6_FUNGAL_1"/>
    <property type="match status" value="1"/>
</dbReference>
<dbReference type="Pfam" id="PF00172">
    <property type="entry name" value="Zn_clus"/>
    <property type="match status" value="1"/>
</dbReference>
<dbReference type="Gene3D" id="4.10.240.10">
    <property type="entry name" value="Zn(2)-C6 fungal-type DNA-binding domain"/>
    <property type="match status" value="1"/>
</dbReference>
<feature type="compositionally biased region" description="Polar residues" evidence="7">
    <location>
        <begin position="1"/>
        <end position="11"/>
    </location>
</feature>
<evidence type="ECO:0000259" key="8">
    <source>
        <dbReference type="PROSITE" id="PS50048"/>
    </source>
</evidence>
<feature type="region of interest" description="Disordered" evidence="7">
    <location>
        <begin position="458"/>
        <end position="481"/>
    </location>
</feature>
<dbReference type="SMART" id="SM00066">
    <property type="entry name" value="GAL4"/>
    <property type="match status" value="1"/>
</dbReference>
<dbReference type="Pfam" id="PF11951">
    <property type="entry name" value="Fungal_trans_2"/>
    <property type="match status" value="1"/>
</dbReference>
<dbReference type="GO" id="GO:0000981">
    <property type="term" value="F:DNA-binding transcription factor activity, RNA polymerase II-specific"/>
    <property type="evidence" value="ECO:0007669"/>
    <property type="project" value="InterPro"/>
</dbReference>
<dbReference type="Proteomes" id="UP000567885">
    <property type="component" value="Unassembled WGS sequence"/>
</dbReference>
<dbReference type="OrthoDB" id="2593732at2759"/>
<name>A0A8H5TVX9_FUSHE</name>
<dbReference type="InterPro" id="IPR036864">
    <property type="entry name" value="Zn2-C6_fun-type_DNA-bd_sf"/>
</dbReference>
<gene>
    <name evidence="9" type="ORF">FHETE_2281</name>
</gene>
<keyword evidence="2" id="KW-0862">Zinc</keyword>
<evidence type="ECO:0000256" key="4">
    <source>
        <dbReference type="ARBA" id="ARBA00023125"/>
    </source>
</evidence>
<evidence type="ECO:0000256" key="2">
    <source>
        <dbReference type="ARBA" id="ARBA00022833"/>
    </source>
</evidence>
<feature type="region of interest" description="Disordered" evidence="7">
    <location>
        <begin position="53"/>
        <end position="76"/>
    </location>
</feature>
<dbReference type="PROSITE" id="PS50048">
    <property type="entry name" value="ZN2_CY6_FUNGAL_2"/>
    <property type="match status" value="1"/>
</dbReference>
<keyword evidence="6" id="KW-0539">Nucleus</keyword>
<protein>
    <submittedName>
        <fullName evidence="9">Transcriptional regulatory moc3</fullName>
    </submittedName>
</protein>
<feature type="domain" description="Zn(2)-C6 fungal-type" evidence="8">
    <location>
        <begin position="24"/>
        <end position="52"/>
    </location>
</feature>
<keyword evidence="3" id="KW-0805">Transcription regulation</keyword>
<comment type="caution">
    <text evidence="9">The sequence shown here is derived from an EMBL/GenBank/DDBJ whole genome shotgun (WGS) entry which is preliminary data.</text>
</comment>
<evidence type="ECO:0000256" key="3">
    <source>
        <dbReference type="ARBA" id="ARBA00023015"/>
    </source>
</evidence>
<keyword evidence="4" id="KW-0238">DNA-binding</keyword>
<evidence type="ECO:0000313" key="10">
    <source>
        <dbReference type="Proteomes" id="UP000567885"/>
    </source>
</evidence>
<feature type="compositionally biased region" description="Low complexity" evidence="7">
    <location>
        <begin position="543"/>
        <end position="555"/>
    </location>
</feature>
<reference evidence="9 10" key="1">
    <citation type="submission" date="2020-05" db="EMBL/GenBank/DDBJ databases">
        <title>Identification and distribution of gene clusters putatively required for synthesis of sphingolipid metabolism inhibitors in phylogenetically diverse species of the filamentous fungus Fusarium.</title>
        <authorList>
            <person name="Kim H.-S."/>
            <person name="Busman M."/>
            <person name="Brown D.W."/>
            <person name="Divon H."/>
            <person name="Uhlig S."/>
            <person name="Proctor R.H."/>
        </authorList>
    </citation>
    <scope>NUCLEOTIDE SEQUENCE [LARGE SCALE GENOMIC DNA]</scope>
    <source>
        <strain evidence="9 10">NRRL 20693</strain>
    </source>
</reference>
<feature type="region of interest" description="Disordered" evidence="7">
    <location>
        <begin position="527"/>
        <end position="561"/>
    </location>
</feature>
<feature type="compositionally biased region" description="Polar residues" evidence="7">
    <location>
        <begin position="463"/>
        <end position="476"/>
    </location>
</feature>
<proteinExistence type="predicted"/>
<evidence type="ECO:0000256" key="7">
    <source>
        <dbReference type="SAM" id="MobiDB-lite"/>
    </source>
</evidence>
<keyword evidence="10" id="KW-1185">Reference proteome</keyword>
<dbReference type="SUPFAM" id="SSF57701">
    <property type="entry name" value="Zn2/Cys6 DNA-binding domain"/>
    <property type="match status" value="1"/>
</dbReference>
<dbReference type="CDD" id="cd00067">
    <property type="entry name" value="GAL4"/>
    <property type="match status" value="1"/>
</dbReference>
<dbReference type="InterPro" id="IPR052360">
    <property type="entry name" value="Transcr_Regulatory_Proteins"/>
</dbReference>
<dbReference type="AlphaFoldDB" id="A0A8H5TVX9"/>
<dbReference type="EMBL" id="JAAGWQ010000035">
    <property type="protein sequence ID" value="KAF5676154.1"/>
    <property type="molecule type" value="Genomic_DNA"/>
</dbReference>
<keyword evidence="1" id="KW-0479">Metal-binding</keyword>
<dbReference type="GO" id="GO:0008270">
    <property type="term" value="F:zinc ion binding"/>
    <property type="evidence" value="ECO:0007669"/>
    <property type="project" value="InterPro"/>
</dbReference>
<evidence type="ECO:0000256" key="1">
    <source>
        <dbReference type="ARBA" id="ARBA00022723"/>
    </source>
</evidence>
<keyword evidence="5" id="KW-0804">Transcription</keyword>
<dbReference type="GO" id="GO:0003677">
    <property type="term" value="F:DNA binding"/>
    <property type="evidence" value="ECO:0007669"/>
    <property type="project" value="UniProtKB-KW"/>
</dbReference>
<evidence type="ECO:0000256" key="6">
    <source>
        <dbReference type="ARBA" id="ARBA00023242"/>
    </source>
</evidence>